<dbReference type="GO" id="GO:0030488">
    <property type="term" value="P:tRNA methylation"/>
    <property type="evidence" value="ECO:0007669"/>
    <property type="project" value="TreeGrafter"/>
</dbReference>
<dbReference type="OrthoDB" id="271595at2759"/>
<protein>
    <submittedName>
        <fullName evidence="4">(salmon louse) hypothetical protein</fullName>
    </submittedName>
</protein>
<keyword evidence="2" id="KW-0808">Transferase</keyword>
<name>A0A7R8CY86_LEPSM</name>
<dbReference type="GO" id="GO:0000049">
    <property type="term" value="F:tRNA binding"/>
    <property type="evidence" value="ECO:0007669"/>
    <property type="project" value="TreeGrafter"/>
</dbReference>
<sequence length="249" mass="27729">MESSSTSAKSSVQHSDTSSLFSHRFSTISISSNVSSEVSFGNTSIVSGSSCYLASMSSADFDDRPGLVSSFSLSEADENEAKSVFRREENQQARWTHGTNESESTGRTKSDEDDSLVTTRLRLPTETSIETSIENPAYTLAQEEKLFRKMGDKEEDVDEDDQVSIPPKSGNNGKHPNAGIRPLSGASSQESLHSDSSQQQTQHRYYHVFREGELDHLINTYVENLHIINSYYDHSNWCIVAEKVNVWTI</sequence>
<evidence type="ECO:0000313" key="5">
    <source>
        <dbReference type="Proteomes" id="UP000675881"/>
    </source>
</evidence>
<dbReference type="InterPro" id="IPR029063">
    <property type="entry name" value="SAM-dependent_MTases_sf"/>
</dbReference>
<feature type="compositionally biased region" description="Polar residues" evidence="3">
    <location>
        <begin position="92"/>
        <end position="103"/>
    </location>
</feature>
<dbReference type="GO" id="GO:0005634">
    <property type="term" value="C:nucleus"/>
    <property type="evidence" value="ECO:0007669"/>
    <property type="project" value="TreeGrafter"/>
</dbReference>
<feature type="compositionally biased region" description="Low complexity" evidence="3">
    <location>
        <begin position="187"/>
        <end position="200"/>
    </location>
</feature>
<keyword evidence="1" id="KW-0489">Methyltransferase</keyword>
<dbReference type="PANTHER" id="PTHR13069:SF37">
    <property type="entry name" value="FIRE DANCER"/>
    <property type="match status" value="1"/>
</dbReference>
<evidence type="ECO:0000256" key="1">
    <source>
        <dbReference type="ARBA" id="ARBA00022603"/>
    </source>
</evidence>
<dbReference type="Gene3D" id="3.40.50.150">
    <property type="entry name" value="Vaccinia Virus protein VP39"/>
    <property type="match status" value="1"/>
</dbReference>
<accession>A0A7R8CY86</accession>
<dbReference type="AlphaFoldDB" id="A0A7R8CY86"/>
<proteinExistence type="predicted"/>
<dbReference type="PANTHER" id="PTHR13069">
    <property type="entry name" value="ALKYLATED DNA REPAIR PROTEIN ALKB HOMOLOG 8"/>
    <property type="match status" value="1"/>
</dbReference>
<dbReference type="InterPro" id="IPR051422">
    <property type="entry name" value="AlkB_tRNA_MeTrf/Diox"/>
</dbReference>
<evidence type="ECO:0000256" key="3">
    <source>
        <dbReference type="SAM" id="MobiDB-lite"/>
    </source>
</evidence>
<keyword evidence="5" id="KW-1185">Reference proteome</keyword>
<dbReference type="GO" id="GO:0005737">
    <property type="term" value="C:cytoplasm"/>
    <property type="evidence" value="ECO:0007669"/>
    <property type="project" value="TreeGrafter"/>
</dbReference>
<dbReference type="EMBL" id="HG994584">
    <property type="protein sequence ID" value="CAF2938949.1"/>
    <property type="molecule type" value="Genomic_DNA"/>
</dbReference>
<feature type="region of interest" description="Disordered" evidence="3">
    <location>
        <begin position="78"/>
        <end position="137"/>
    </location>
</feature>
<gene>
    <name evidence="4" type="ORF">LSAA_10746</name>
</gene>
<dbReference type="GO" id="GO:0106335">
    <property type="term" value="F:tRNA (5-carboxymethyluridine(34)-5-O)-methyltransferase activity"/>
    <property type="evidence" value="ECO:0007669"/>
    <property type="project" value="TreeGrafter"/>
</dbReference>
<evidence type="ECO:0000256" key="2">
    <source>
        <dbReference type="ARBA" id="ARBA00022679"/>
    </source>
</evidence>
<feature type="compositionally biased region" description="Acidic residues" evidence="3">
    <location>
        <begin position="153"/>
        <end position="162"/>
    </location>
</feature>
<organism evidence="4 5">
    <name type="scientific">Lepeophtheirus salmonis</name>
    <name type="common">Salmon louse</name>
    <name type="synonym">Caligus salmonis</name>
    <dbReference type="NCBI Taxonomy" id="72036"/>
    <lineage>
        <taxon>Eukaryota</taxon>
        <taxon>Metazoa</taxon>
        <taxon>Ecdysozoa</taxon>
        <taxon>Arthropoda</taxon>
        <taxon>Crustacea</taxon>
        <taxon>Multicrustacea</taxon>
        <taxon>Hexanauplia</taxon>
        <taxon>Copepoda</taxon>
        <taxon>Siphonostomatoida</taxon>
        <taxon>Caligidae</taxon>
        <taxon>Lepeophtheirus</taxon>
    </lineage>
</organism>
<evidence type="ECO:0000313" key="4">
    <source>
        <dbReference type="EMBL" id="CAF2938949.1"/>
    </source>
</evidence>
<feature type="compositionally biased region" description="Basic and acidic residues" evidence="3">
    <location>
        <begin position="79"/>
        <end position="91"/>
    </location>
</feature>
<feature type="compositionally biased region" description="Polar residues" evidence="3">
    <location>
        <begin position="125"/>
        <end position="134"/>
    </location>
</feature>
<dbReference type="Proteomes" id="UP000675881">
    <property type="component" value="Chromosome 5"/>
</dbReference>
<feature type="region of interest" description="Disordered" evidence="3">
    <location>
        <begin position="152"/>
        <end position="202"/>
    </location>
</feature>
<dbReference type="GO" id="GO:0002098">
    <property type="term" value="P:tRNA wobble uridine modification"/>
    <property type="evidence" value="ECO:0007669"/>
    <property type="project" value="TreeGrafter"/>
</dbReference>
<reference evidence="4" key="1">
    <citation type="submission" date="2021-02" db="EMBL/GenBank/DDBJ databases">
        <authorList>
            <person name="Bekaert M."/>
        </authorList>
    </citation>
    <scope>NUCLEOTIDE SEQUENCE</scope>
    <source>
        <strain evidence="4">IoA-00</strain>
    </source>
</reference>